<feature type="region of interest" description="Disordered" evidence="2">
    <location>
        <begin position="155"/>
        <end position="182"/>
    </location>
</feature>
<sequence length="220" mass="24972">MASQSTGSSSFSRPRPDYQKPPENRPPFKPRPCFYCGQLGHNWNTCVVKEKDVQAKRVIQDGPKLFYGDGTQIPRYPDGLIKDKVERYYQDKKQTNVYLLEPELGDAPELDGRGSKSTYTVQTQDPKDERISQLTRMLEERDMDLNILRERYGANQATGSVPTPQFTQKTTPVAQNEASTSMESLASQLKSLQESMNIWAHEQLVQTRSTTAKKESQSGF</sequence>
<evidence type="ECO:0000313" key="3">
    <source>
        <dbReference type="EMBL" id="CAA7260865.1"/>
    </source>
</evidence>
<dbReference type="OrthoDB" id="3103491at2759"/>
<name>A0A8S0VQR2_CYCAE</name>
<feature type="region of interest" description="Disordered" evidence="2">
    <location>
        <begin position="1"/>
        <end position="31"/>
    </location>
</feature>
<evidence type="ECO:0008006" key="5">
    <source>
        <dbReference type="Google" id="ProtNLM"/>
    </source>
</evidence>
<dbReference type="GO" id="GO:0003676">
    <property type="term" value="F:nucleic acid binding"/>
    <property type="evidence" value="ECO:0007669"/>
    <property type="project" value="InterPro"/>
</dbReference>
<feature type="compositionally biased region" description="Polar residues" evidence="2">
    <location>
        <begin position="115"/>
        <end position="124"/>
    </location>
</feature>
<evidence type="ECO:0000313" key="4">
    <source>
        <dbReference type="Proteomes" id="UP000467700"/>
    </source>
</evidence>
<dbReference type="Proteomes" id="UP000467700">
    <property type="component" value="Unassembled WGS sequence"/>
</dbReference>
<feature type="compositionally biased region" description="Polar residues" evidence="2">
    <location>
        <begin position="1"/>
        <end position="12"/>
    </location>
</feature>
<organism evidence="3 4">
    <name type="scientific">Cyclocybe aegerita</name>
    <name type="common">Black poplar mushroom</name>
    <name type="synonym">Agrocybe aegerita</name>
    <dbReference type="NCBI Taxonomy" id="1973307"/>
    <lineage>
        <taxon>Eukaryota</taxon>
        <taxon>Fungi</taxon>
        <taxon>Dikarya</taxon>
        <taxon>Basidiomycota</taxon>
        <taxon>Agaricomycotina</taxon>
        <taxon>Agaricomycetes</taxon>
        <taxon>Agaricomycetidae</taxon>
        <taxon>Agaricales</taxon>
        <taxon>Agaricineae</taxon>
        <taxon>Bolbitiaceae</taxon>
        <taxon>Cyclocybe</taxon>
    </lineage>
</organism>
<keyword evidence="4" id="KW-1185">Reference proteome</keyword>
<accession>A0A8S0VQR2</accession>
<proteinExistence type="predicted"/>
<evidence type="ECO:0000256" key="2">
    <source>
        <dbReference type="SAM" id="MobiDB-lite"/>
    </source>
</evidence>
<dbReference type="GO" id="GO:0008270">
    <property type="term" value="F:zinc ion binding"/>
    <property type="evidence" value="ECO:0007669"/>
    <property type="project" value="InterPro"/>
</dbReference>
<dbReference type="SUPFAM" id="SSF57756">
    <property type="entry name" value="Retrovirus zinc finger-like domains"/>
    <property type="match status" value="1"/>
</dbReference>
<dbReference type="EMBL" id="CACVBS010000031">
    <property type="protein sequence ID" value="CAA7260865.1"/>
    <property type="molecule type" value="Genomic_DNA"/>
</dbReference>
<gene>
    <name evidence="3" type="ORF">AAE3_LOCUS3189</name>
</gene>
<protein>
    <recommendedName>
        <fullName evidence="5">CCHC-type domain-containing protein</fullName>
    </recommendedName>
</protein>
<dbReference type="GO" id="GO:0006397">
    <property type="term" value="P:mRNA processing"/>
    <property type="evidence" value="ECO:0007669"/>
    <property type="project" value="UniProtKB-KW"/>
</dbReference>
<reference evidence="3 4" key="1">
    <citation type="submission" date="2020-01" db="EMBL/GenBank/DDBJ databases">
        <authorList>
            <person name="Gupta K D."/>
        </authorList>
    </citation>
    <scope>NUCLEOTIDE SEQUENCE [LARGE SCALE GENOMIC DNA]</scope>
</reference>
<dbReference type="AlphaFoldDB" id="A0A8S0VQR2"/>
<evidence type="ECO:0000256" key="1">
    <source>
        <dbReference type="ARBA" id="ARBA00022664"/>
    </source>
</evidence>
<feature type="compositionally biased region" description="Basic and acidic residues" evidence="2">
    <location>
        <begin position="14"/>
        <end position="23"/>
    </location>
</feature>
<keyword evidence="1" id="KW-0507">mRNA processing</keyword>
<dbReference type="InterPro" id="IPR036875">
    <property type="entry name" value="Znf_CCHC_sf"/>
</dbReference>
<comment type="caution">
    <text evidence="3">The sequence shown here is derived from an EMBL/GenBank/DDBJ whole genome shotgun (WGS) entry which is preliminary data.</text>
</comment>
<feature type="region of interest" description="Disordered" evidence="2">
    <location>
        <begin position="105"/>
        <end position="125"/>
    </location>
</feature>